<feature type="compositionally biased region" description="Basic and acidic residues" evidence="1">
    <location>
        <begin position="100"/>
        <end position="110"/>
    </location>
</feature>
<feature type="compositionally biased region" description="Low complexity" evidence="1">
    <location>
        <begin position="279"/>
        <end position="293"/>
    </location>
</feature>
<organism evidence="2 3">
    <name type="scientific">Curvularia clavata</name>
    <dbReference type="NCBI Taxonomy" id="95742"/>
    <lineage>
        <taxon>Eukaryota</taxon>
        <taxon>Fungi</taxon>
        <taxon>Dikarya</taxon>
        <taxon>Ascomycota</taxon>
        <taxon>Pezizomycotina</taxon>
        <taxon>Dothideomycetes</taxon>
        <taxon>Pleosporomycetidae</taxon>
        <taxon>Pleosporales</taxon>
        <taxon>Pleosporineae</taxon>
        <taxon>Pleosporaceae</taxon>
        <taxon>Curvularia</taxon>
    </lineage>
</organism>
<dbReference type="OrthoDB" id="5374569at2759"/>
<evidence type="ECO:0000313" key="3">
    <source>
        <dbReference type="Proteomes" id="UP001056012"/>
    </source>
</evidence>
<gene>
    <name evidence="2" type="ORF">yc1106_01549</name>
</gene>
<sequence length="423" mass="46880">MPRRLPWASTGATSRAKVNPTSLSSVAASRVNIDGDEFFAGTTISASGHRGRGEASDSDSSLPNIPAEPPTPHAKLRKKDAFTERREESSSPPPLTEYLEQPRAERMRKSVSKFDLRDDEWMMVEDEFLETAKLFTRHLHIAEYERLKEIIEEKKKGAVSRPVVANAKMSTVGTMKSKAESQEQQQKKAIRDVFASQDDEREKTRTMSSTHVTYNKSTPLSSITKRALADSPKPRPRAAPGSDSEDLDTLRRPIKPRLEAITTPSPKINNPAGGLNGVSSPTPITKISSPTFIKPAPPQAVTKARSRISRATPFEMLDDWVPKKSQYPASPEQPIKSPATPRTPATTKPSRSFDPFDNAKHSVHVRSTSFSSGTKVQQKGSEAGGRSEDLEARLAKRRADREKNDRDKKRKTLNADDIPTFLF</sequence>
<feature type="compositionally biased region" description="Polar residues" evidence="1">
    <location>
        <begin position="206"/>
        <end position="224"/>
    </location>
</feature>
<feature type="region of interest" description="Disordered" evidence="1">
    <location>
        <begin position="43"/>
        <end position="110"/>
    </location>
</feature>
<reference evidence="2" key="1">
    <citation type="submission" date="2021-12" db="EMBL/GenBank/DDBJ databases">
        <title>Curvularia clavata genome.</title>
        <authorList>
            <person name="Cao Y."/>
        </authorList>
    </citation>
    <scope>NUCLEOTIDE SEQUENCE</scope>
    <source>
        <strain evidence="2">Yc1106</strain>
    </source>
</reference>
<feature type="compositionally biased region" description="Basic and acidic residues" evidence="1">
    <location>
        <begin position="79"/>
        <end position="89"/>
    </location>
</feature>
<evidence type="ECO:0000256" key="1">
    <source>
        <dbReference type="SAM" id="MobiDB-lite"/>
    </source>
</evidence>
<dbReference type="EMBL" id="CP089274">
    <property type="protein sequence ID" value="USP74275.1"/>
    <property type="molecule type" value="Genomic_DNA"/>
</dbReference>
<accession>A0A9Q9DPM5</accession>
<feature type="compositionally biased region" description="Basic and acidic residues" evidence="1">
    <location>
        <begin position="385"/>
        <end position="407"/>
    </location>
</feature>
<protein>
    <submittedName>
        <fullName evidence="2">Uncharacterized protein</fullName>
    </submittedName>
</protein>
<dbReference type="AlphaFoldDB" id="A0A9Q9DPM5"/>
<proteinExistence type="predicted"/>
<keyword evidence="3" id="KW-1185">Reference proteome</keyword>
<feature type="region of interest" description="Disordered" evidence="1">
    <location>
        <begin position="174"/>
        <end position="423"/>
    </location>
</feature>
<feature type="compositionally biased region" description="Low complexity" evidence="1">
    <location>
        <begin position="336"/>
        <end position="350"/>
    </location>
</feature>
<dbReference type="Proteomes" id="UP001056012">
    <property type="component" value="Chromosome 1"/>
</dbReference>
<name>A0A9Q9DPM5_CURCL</name>
<evidence type="ECO:0000313" key="2">
    <source>
        <dbReference type="EMBL" id="USP74275.1"/>
    </source>
</evidence>
<feature type="compositionally biased region" description="Basic and acidic residues" evidence="1">
    <location>
        <begin position="177"/>
        <end position="191"/>
    </location>
</feature>
<feature type="region of interest" description="Disordered" evidence="1">
    <location>
        <begin position="1"/>
        <end position="25"/>
    </location>
</feature>
<dbReference type="VEuPathDB" id="FungiDB:yc1106_01549"/>
<feature type="compositionally biased region" description="Polar residues" evidence="1">
    <location>
        <begin position="365"/>
        <end position="380"/>
    </location>
</feature>